<dbReference type="AlphaFoldDB" id="G0QSZ7"/>
<dbReference type="InParanoid" id="G0QSZ7"/>
<dbReference type="RefSeq" id="XP_004035154.1">
    <property type="nucleotide sequence ID" value="XM_004035106.1"/>
</dbReference>
<protein>
    <submittedName>
        <fullName evidence="2">Uncharacterized protein</fullName>
    </submittedName>
</protein>
<accession>G0QSZ7</accession>
<evidence type="ECO:0000313" key="3">
    <source>
        <dbReference type="Proteomes" id="UP000008983"/>
    </source>
</evidence>
<gene>
    <name evidence="2" type="ORF">IMG5_104900</name>
</gene>
<feature type="transmembrane region" description="Helical" evidence="1">
    <location>
        <begin position="75"/>
        <end position="94"/>
    </location>
</feature>
<dbReference type="Proteomes" id="UP000008983">
    <property type="component" value="Unassembled WGS sequence"/>
</dbReference>
<organism evidence="2 3">
    <name type="scientific">Ichthyophthirius multifiliis</name>
    <name type="common">White spot disease agent</name>
    <name type="synonym">Ich</name>
    <dbReference type="NCBI Taxonomy" id="5932"/>
    <lineage>
        <taxon>Eukaryota</taxon>
        <taxon>Sar</taxon>
        <taxon>Alveolata</taxon>
        <taxon>Ciliophora</taxon>
        <taxon>Intramacronucleata</taxon>
        <taxon>Oligohymenophorea</taxon>
        <taxon>Hymenostomatida</taxon>
        <taxon>Ophryoglenina</taxon>
        <taxon>Ichthyophthirius</taxon>
    </lineage>
</organism>
<feature type="transmembrane region" description="Helical" evidence="1">
    <location>
        <begin position="43"/>
        <end position="63"/>
    </location>
</feature>
<proteinExistence type="predicted"/>
<name>G0QSZ7_ICHMU</name>
<dbReference type="EMBL" id="GL983834">
    <property type="protein sequence ID" value="EGR31668.1"/>
    <property type="molecule type" value="Genomic_DNA"/>
</dbReference>
<keyword evidence="1" id="KW-0472">Membrane</keyword>
<dbReference type="GeneID" id="14907813"/>
<keyword evidence="1" id="KW-1133">Transmembrane helix</keyword>
<evidence type="ECO:0000256" key="1">
    <source>
        <dbReference type="SAM" id="Phobius"/>
    </source>
</evidence>
<evidence type="ECO:0000313" key="2">
    <source>
        <dbReference type="EMBL" id="EGR31668.1"/>
    </source>
</evidence>
<keyword evidence="1" id="KW-0812">Transmembrane</keyword>
<keyword evidence="3" id="KW-1185">Reference proteome</keyword>
<reference evidence="2 3" key="1">
    <citation type="submission" date="2011-07" db="EMBL/GenBank/DDBJ databases">
        <authorList>
            <person name="Coyne R."/>
            <person name="Brami D."/>
            <person name="Johnson J."/>
            <person name="Hostetler J."/>
            <person name="Hannick L."/>
            <person name="Clark T."/>
            <person name="Cassidy-Hanley D."/>
            <person name="Inman J."/>
        </authorList>
    </citation>
    <scope>NUCLEOTIDE SEQUENCE [LARGE SCALE GENOMIC DNA]</scope>
    <source>
        <strain evidence="2 3">G5</strain>
    </source>
</reference>
<sequence length="108" mass="12882">MYLTSPLISWNSDSDSNYFSSSLSQEEDSEEFKYFFCQIKVRFFNIFYAYSYYNCLFVFNFFYPFFGFQDSSCTYFELFSGLFSGISSLIIFFLEIQFPYSSFSVVLV</sequence>